<dbReference type="GO" id="GO:0004315">
    <property type="term" value="F:3-oxoacyl-[acyl-carrier-protein] synthase activity"/>
    <property type="evidence" value="ECO:0007669"/>
    <property type="project" value="InterPro"/>
</dbReference>
<dbReference type="InterPro" id="IPR014030">
    <property type="entry name" value="Ketoacyl_synth_N"/>
</dbReference>
<feature type="region of interest" description="N-terminal hotdog fold" evidence="9">
    <location>
        <begin position="27"/>
        <end position="158"/>
    </location>
</feature>
<dbReference type="OrthoDB" id="1671436at2"/>
<keyword evidence="14" id="KW-1185">Reference proteome</keyword>
<evidence type="ECO:0000256" key="5">
    <source>
        <dbReference type="ARBA" id="ARBA00022490"/>
    </source>
</evidence>
<dbReference type="InterPro" id="IPR020841">
    <property type="entry name" value="PKS_Beta-ketoAc_synthase_dom"/>
</dbReference>
<evidence type="ECO:0000256" key="6">
    <source>
        <dbReference type="ARBA" id="ARBA00022553"/>
    </source>
</evidence>
<dbReference type="InterPro" id="IPR013968">
    <property type="entry name" value="PKS_KR"/>
</dbReference>
<dbReference type="InterPro" id="IPR050091">
    <property type="entry name" value="PKS_NRPS_Biosynth_Enz"/>
</dbReference>
<dbReference type="Pfam" id="PF14765">
    <property type="entry name" value="PS-DH"/>
    <property type="match status" value="3"/>
</dbReference>
<dbReference type="CDD" id="cd00833">
    <property type="entry name" value="PKS"/>
    <property type="match status" value="2"/>
</dbReference>
<dbReference type="Pfam" id="PF08659">
    <property type="entry name" value="KR"/>
    <property type="match status" value="2"/>
</dbReference>
<proteinExistence type="predicted"/>
<dbReference type="InterPro" id="IPR054514">
    <property type="entry name" value="RhiE-like_linker"/>
</dbReference>
<dbReference type="PANTHER" id="PTHR43775">
    <property type="entry name" value="FATTY ACID SYNTHASE"/>
    <property type="match status" value="1"/>
</dbReference>
<evidence type="ECO:0000256" key="4">
    <source>
        <dbReference type="ARBA" id="ARBA00022450"/>
    </source>
</evidence>
<evidence type="ECO:0000259" key="11">
    <source>
        <dbReference type="PROSITE" id="PS52004"/>
    </source>
</evidence>
<keyword evidence="6" id="KW-0597">Phosphoprotein</keyword>
<dbReference type="SMART" id="SM00822">
    <property type="entry name" value="PKS_KR"/>
    <property type="match status" value="2"/>
</dbReference>
<evidence type="ECO:0000259" key="10">
    <source>
        <dbReference type="PROSITE" id="PS50075"/>
    </source>
</evidence>
<evidence type="ECO:0000256" key="9">
    <source>
        <dbReference type="PROSITE-ProRule" id="PRU01363"/>
    </source>
</evidence>
<feature type="active site" description="Proton acceptor; for dehydratase activity" evidence="9">
    <location>
        <position position="1133"/>
    </location>
</feature>
<dbReference type="GO" id="GO:0005886">
    <property type="term" value="C:plasma membrane"/>
    <property type="evidence" value="ECO:0007669"/>
    <property type="project" value="TreeGrafter"/>
</dbReference>
<evidence type="ECO:0000313" key="14">
    <source>
        <dbReference type="Proteomes" id="UP000276437"/>
    </source>
</evidence>
<dbReference type="Pfam" id="PF00550">
    <property type="entry name" value="PP-binding"/>
    <property type="match status" value="2"/>
</dbReference>
<evidence type="ECO:0000256" key="1">
    <source>
        <dbReference type="ARBA" id="ARBA00003299"/>
    </source>
</evidence>
<gene>
    <name evidence="13" type="primary">pksN_11</name>
    <name evidence="13" type="ORF">MAMMFC1_04157</name>
</gene>
<keyword evidence="8" id="KW-0677">Repeat</keyword>
<comment type="pathway">
    <text evidence="3">Antibiotic biosynthesis; bacillaene biosynthesis.</text>
</comment>
<dbReference type="InterPro" id="IPR006162">
    <property type="entry name" value="Ppantetheine_attach_site"/>
</dbReference>
<dbReference type="Proteomes" id="UP000276437">
    <property type="component" value="Chromosome"/>
</dbReference>
<feature type="domain" description="Carrier" evidence="10">
    <location>
        <begin position="1847"/>
        <end position="1924"/>
    </location>
</feature>
<dbReference type="KEGG" id="mana:MAMMFC1_04157"/>
<feature type="region of interest" description="C-terminal hotdog fold" evidence="9">
    <location>
        <begin position="1244"/>
        <end position="1390"/>
    </location>
</feature>
<comment type="subcellular location">
    <subcellularLocation>
        <location evidence="2">Cytoplasm</location>
    </subcellularLocation>
</comment>
<dbReference type="GO" id="GO:0031177">
    <property type="term" value="F:phosphopantetheine binding"/>
    <property type="evidence" value="ECO:0007669"/>
    <property type="project" value="InterPro"/>
</dbReference>
<dbReference type="InterPro" id="IPR049552">
    <property type="entry name" value="PKS_DH_N"/>
</dbReference>
<sequence>MDNQLGFLYQQVREKTISQEEALKQIKEFKAQYSQKSTPLPDRGNDHNVIPEVYVYDEPYLKDHTVYSEQVLIGATHGSLAIDIFFRLFPQENNVELQRLNFIKPIEVKKDQSVEVVIEPLRKGAATELEFQAKYRYGASPAWDVAATGNLQASASGESGKIDLDNIKNSLAELPDFNQIYTSNPAVGLGDSFKTITQIFTGQDRVLARVVLSQTTRGENHKYVLHPLIINSAFQAVNSLLGTAAMKDGFLPFGIKNINCQKNGRLDQCWLLITLVKNSGEMIVFDAEVIDDDFGVVARLAGCSVKRLRSAGQVAVSPHLTAGFPELQQQNQTTSELYQPEKPANTDDLKSKIKKYLTNKLSKIIPDRSRLQNSRVNLMDLGLESSQLMAMTDEIKQETSIELYPTLFFEYPNIEELTEFFSQEHQEPFSQLLGIDAKQAAVSAANRPNGQNIPAKAAREVLQASHAKVQIPVPVSFSDNAYSGNDDIAIIGMHGLFAESSDLNQFWHNLRDKKDLIKEIPIDHWDYRPWYDTDPEAKNKTYSKWGSFIDDVDKFDAGFFNISGREAEWMDPQLRLLLQSIYAAGEDAGYINQLRGTDTGVFVGVCFHDYADKIAEMNIPIDPYLGTGNAHTVIANRVSFLFDFTGPSMAVDTACSSSLFALHYACRALRNKECNTAFVGGVNLLLASAHYRYFCSIGALSSTGRCHTFDEAADGYVPGECIASILLKPLQQAIKDGDHIYAVIKGSAALHGGYTPSLTAPSVEGEENVILKAWEDAGINPETLTYIEAHGTGTKLGDPIEINSLKKAFKRFTNKEQFCAVGSAKAHIGHTEGGAGIAGIIKVILQIKQKQIPAMPQFKKMNPYIQLAKSALYINQEIEEWKSPPGAARRAGVSSFGFSGAYAHVVLEEYIPVEPGQPSIAVSPQNPAIIVLSAKSEEGLRRQAQQLLAAIRARQYTDNDLAAIAYTLQVGREAMEERLGIIAGSVKELEDKLQGFAAGKDDKAGIEDVYLGQVKRNREALAVLAVDEEMAQTVDAWISKGKYDKFLQLWVKGLSFDWNKLYGDARPGRISLPTYPFAKERYWVQEGEPKTSGAISSTATAAIHPLLQQNTSDFYEQRFSSTFTGREFFLADHVMKGQRVLPGVAYLEMARAAVEQAAGTWGENQTGIRLKNVVWARPITVGEQPQQVHIGLSLEENGDIIYEIYSEAAADGAETVMHSQGKAALITIGEVPTLDLPALTARCSQNTLSPGQCYRNILATGLAIGPSLQGIEALYLGPEEILAKLALPAAATEDRFFLHPSLMDAALQATSGLIVDYADTGKPCLPFAIEELEIFGPCAPAMWALVRQSDGNKSGDKIRKFHIDLCDNQGNVCVRIKDILFRILDGEPGAPDSEAAPAALMIEPTWREEAIAPAAAAPEYDRQLVILCEPDEVTRESITAGMNGVHCLSLHSQQAGMGDRFQDYAGRVFEEMQHILNDKPAAKVLVQIVVKSQGEQRLFSGLAGLLNTGRLENTKLIGQIIEIEPGENAAGIIAKLKENSLSQPDKYIRYQNGKRHVAAWREIKVAPDEAKIPWQDRGIYLITGGAGGLGLIFAAEIAQQVKDAVLILTGRSPLNEGKAAKLNKLEALGARVIYKQADVTQKQEVADLIQSIQADFGGINGIIHAAGVLRDNFILKKTQAELQEVLAPKVAGLVNLDQAAKDLTLDFFILFSSIAGSLGNPGQADYAAANAFMDAYARYRHDLTASKQRRGQTLSVNWPLWQEGGMRIDAAAENMMRQTTGMTVMRTSTGLRALYQALAAGVTQCMVTEGNLARMKQKLLWPTPAVAAQPAKVSPASHSVMAIDAGSLPDKVQAALVQAISKLLKVKSGDIDPAAELSNYGFDSITLTEFANKLNKEYKLELTPAIFFEHPTIHSFAGYLIKEHQAVFAAQFAVKTRGEIPAKAQAVETAAEQALERETEGKESLSGKGRRSRLAKTGALAAVKLAASTPEPVVIVGVSGKFPLAGDINEFWQNLRDGKDCITEIPADRWDWREYYGDPVQEENKTNIKWGGFIDGVAEFDPLFFGISPREAMFMDPQQRLLMTYVWKAIEDAGYAAQSLAGTKTGIFVGTSSLGYSSLIAKANMPIEGYTSTGMAPSVGPNRMSYFLNIHGPSEPIETACSSSLIAIHRAVSAIESGNCEMAIVGGINTIVTPDLYISFNKAGMLCEDGRCKTFSNQANGYVRGEGVGMLFLKKLKDAEAAGDHIYGIIRSTAENHGGRANSLTSPNPKAQADLLQTAYAKAGIDPRTVSYIEAHGTGTELGDPIEINGLKTAFRELYRATGDIQTVSSHCGLGSVKSNIGHLELAAGIAGVIKVLLQLKHKTLVKSLHCDTINPYIQLKDSPFYVVQESKEWQSLQDDQGQTIPRRAGVSSFGFGGANAHVVIEEYIPKNLVRSPLAVTAENPAVIVLSAKNEDRLREQARQLLLAIREQQLTDRDLADIAYTLQVGREPMEERLGLMAGSMKELEEKLGSFVDDKNDKDDIKDLYQGQAKRNKDTVALFAADEDLQNAIELWISKGKYEKLLNLWVKGLILDWNKLYGDVKPRRLSLPTYPFARERYWVQAAATQASRTASTAIYPLLQQSASDFYEQQFSSTFTGQEFFLADHVVNGQRVLPGVAYLEIARAAVEQAAGTLENHTGIQLKNVVWVRPIIVGEQPVKVHIGLFPEDNGEIAFEVYSESKETGAGPVVHSQGRAVLSSVAKGPALDLAALQAQCSQSTLSSSQYYEAFRAAGIDYGPAHQGIETVYVGTGQVLAKLSLPASVAGTQAQFFLHPSLLDSALQASAGFMFGRSTKSKQMLPFAIEEIEILERCTPVMWSLIRFSDGSGPEDKVQKFDIDLYDDQGEACVRMTGFTSRVVEGDLQAGNLAAVSPAAAGEPLVGTIMLTPVWDAVNINRGQVFPSPDAQVVIAGGDEGNGSAIRQHYPHAQVLDIQPGDTIEAIGNKLAAHGSIDHMIWVASHHPLKSLTDEALIAEQGRGVFPVFRTIKALLRLGYGAKNLGWTVITTQSQAVRKNDGANPTHASLHGLIGSMAREYPNWKVRLVDIEPDGEWTTDDIFALPSDSQGELWVGRGREWYRQKLVPVRSPAFQPTLYKPEGVYVVIGGAGGIGEVWTEYMIRNFKAKVVWLGRRQKDEAIQAKLDRLAALGSQPGYFAADAANQEALQRAYEEIKSRYGKINGVIHSAIVLLDQSLANMDEERFQAALAAKVDVSVRIAQIFRHEPLDFVLFFSSINSFTKSPGQSNYVAGCAFKDAFARQLAREWDCAVKVINWGYWGNAGIVASPGYRARMEQAGIGSIEPAEGMVALETLLAGQINQIALLKTTKPLAIKELSLSGNTEEWITVYPEQLPSQIYNLKNRIETAPKPGGKIQLLKIEGGACQ</sequence>
<feature type="active site" description="Proton acceptor; for dehydratase activity" evidence="9">
    <location>
        <position position="2647"/>
    </location>
</feature>
<dbReference type="SMART" id="SM00825">
    <property type="entry name" value="PKS_KS"/>
    <property type="match status" value="2"/>
</dbReference>
<evidence type="ECO:0000259" key="12">
    <source>
        <dbReference type="PROSITE" id="PS52019"/>
    </source>
</evidence>
<dbReference type="SUPFAM" id="SSF53901">
    <property type="entry name" value="Thiolase-like"/>
    <property type="match status" value="2"/>
</dbReference>
<dbReference type="InterPro" id="IPR036736">
    <property type="entry name" value="ACP-like_sf"/>
</dbReference>
<organism evidence="13 14">
    <name type="scientific">Methylomusa anaerophila</name>
    <dbReference type="NCBI Taxonomy" id="1930071"/>
    <lineage>
        <taxon>Bacteria</taxon>
        <taxon>Bacillati</taxon>
        <taxon>Bacillota</taxon>
        <taxon>Negativicutes</taxon>
        <taxon>Selenomonadales</taxon>
        <taxon>Sporomusaceae</taxon>
        <taxon>Methylomusa</taxon>
    </lineage>
</organism>
<comment type="caution">
    <text evidence="9">Lacks conserved residue(s) required for the propagation of feature annotation.</text>
</comment>
<dbReference type="PROSITE" id="PS52004">
    <property type="entry name" value="KS3_2"/>
    <property type="match status" value="2"/>
</dbReference>
<dbReference type="InterPro" id="IPR020806">
    <property type="entry name" value="PKS_PP-bd"/>
</dbReference>
<dbReference type="PROSITE" id="PS00012">
    <property type="entry name" value="PHOSPHOPANTETHEINE"/>
    <property type="match status" value="1"/>
</dbReference>
<evidence type="ECO:0000256" key="2">
    <source>
        <dbReference type="ARBA" id="ARBA00004496"/>
    </source>
</evidence>
<feature type="active site" description="Proton donor; for dehydratase activity" evidence="9">
    <location>
        <position position="2819"/>
    </location>
</feature>
<dbReference type="Gene3D" id="3.40.47.10">
    <property type="match status" value="2"/>
</dbReference>
<dbReference type="FunFam" id="3.40.47.10:FF:000019">
    <property type="entry name" value="Polyketide synthase type I"/>
    <property type="match status" value="2"/>
</dbReference>
<protein>
    <submittedName>
        <fullName evidence="13">Polyketide synthase PksN</fullName>
        <ecNumber evidence="13">2.3.1.-</ecNumber>
    </submittedName>
</protein>
<dbReference type="SMART" id="SM00823">
    <property type="entry name" value="PKS_PP"/>
    <property type="match status" value="2"/>
</dbReference>
<feature type="region of interest" description="N-terminal hotdog fold" evidence="9">
    <location>
        <begin position="2618"/>
        <end position="2743"/>
    </location>
</feature>
<dbReference type="PROSITE" id="PS52019">
    <property type="entry name" value="PKS_MFAS_DH"/>
    <property type="match status" value="3"/>
</dbReference>
<dbReference type="Gene3D" id="1.10.1200.10">
    <property type="entry name" value="ACP-like"/>
    <property type="match status" value="2"/>
</dbReference>
<dbReference type="PROSITE" id="PS00606">
    <property type="entry name" value="KS3_1"/>
    <property type="match status" value="2"/>
</dbReference>
<evidence type="ECO:0000256" key="3">
    <source>
        <dbReference type="ARBA" id="ARBA00004789"/>
    </source>
</evidence>
<dbReference type="GO" id="GO:0005737">
    <property type="term" value="C:cytoplasm"/>
    <property type="evidence" value="ECO:0007669"/>
    <property type="project" value="UniProtKB-SubCell"/>
</dbReference>
<feature type="domain" description="PKS/mFAS DH" evidence="12">
    <location>
        <begin position="1104"/>
        <end position="1390"/>
    </location>
</feature>
<keyword evidence="13" id="KW-0012">Acyltransferase</keyword>
<keyword evidence="5" id="KW-0963">Cytoplasm</keyword>
<dbReference type="Pfam" id="PF00109">
    <property type="entry name" value="ketoacyl-synt"/>
    <property type="match status" value="2"/>
</dbReference>
<feature type="domain" description="Carrier" evidence="10">
    <location>
        <begin position="347"/>
        <end position="425"/>
    </location>
</feature>
<dbReference type="Gene3D" id="3.40.50.720">
    <property type="entry name" value="NAD(P)-binding Rossmann-like Domain"/>
    <property type="match status" value="2"/>
</dbReference>
<comment type="function">
    <text evidence="1">Involved in some intermediate steps for the synthesis of the antibiotic polyketide bacillaene which is involved in secondary metabolism.</text>
</comment>
<evidence type="ECO:0000256" key="7">
    <source>
        <dbReference type="ARBA" id="ARBA00022679"/>
    </source>
</evidence>
<name>A0A348AQU2_9FIRM</name>
<dbReference type="Pfam" id="PF02801">
    <property type="entry name" value="Ketoacyl-synt_C"/>
    <property type="match status" value="2"/>
</dbReference>
<accession>A0A348AQU2</accession>
<dbReference type="SUPFAM" id="SSF47336">
    <property type="entry name" value="ACP-like"/>
    <property type="match status" value="2"/>
</dbReference>
<dbReference type="InterPro" id="IPR016039">
    <property type="entry name" value="Thiolase-like"/>
</dbReference>
<dbReference type="InterPro" id="IPR018201">
    <property type="entry name" value="Ketoacyl_synth_AS"/>
</dbReference>
<dbReference type="InterPro" id="IPR049551">
    <property type="entry name" value="PKS_DH_C"/>
</dbReference>
<dbReference type="PANTHER" id="PTHR43775:SF37">
    <property type="entry name" value="SI:DKEY-61P9.11"/>
    <property type="match status" value="1"/>
</dbReference>
<dbReference type="CDD" id="cd08953">
    <property type="entry name" value="KR_2_SDR_x"/>
    <property type="match status" value="2"/>
</dbReference>
<dbReference type="Pfam" id="PF22336">
    <property type="entry name" value="RhiE-like_linker"/>
    <property type="match status" value="2"/>
</dbReference>
<dbReference type="SMART" id="SM01294">
    <property type="entry name" value="PKS_PP_betabranch"/>
    <property type="match status" value="1"/>
</dbReference>
<dbReference type="GO" id="GO:0006633">
    <property type="term" value="P:fatty acid biosynthetic process"/>
    <property type="evidence" value="ECO:0007669"/>
    <property type="project" value="InterPro"/>
</dbReference>
<feature type="domain" description="Ketosynthase family 3 (KS3)" evidence="11">
    <location>
        <begin position="1990"/>
        <end position="2427"/>
    </location>
</feature>
<dbReference type="SUPFAM" id="SSF51735">
    <property type="entry name" value="NAD(P)-binding Rossmann-fold domains"/>
    <property type="match status" value="3"/>
</dbReference>
<reference evidence="13 14" key="1">
    <citation type="journal article" date="2018" name="Int. J. Syst. Evol. Microbiol.">
        <title>Methylomusa anaerophila gen. nov., sp. nov., an anaerobic methanol-utilizing bacterium isolated from a microbial fuel cell.</title>
        <authorList>
            <person name="Amano N."/>
            <person name="Yamamuro A."/>
            <person name="Miyahara M."/>
            <person name="Kouzuma A."/>
            <person name="Abe T."/>
            <person name="Watanabe K."/>
        </authorList>
    </citation>
    <scope>NUCLEOTIDE SEQUENCE [LARGE SCALE GENOMIC DNA]</scope>
    <source>
        <strain evidence="13 14">MMFC1</strain>
    </source>
</reference>
<dbReference type="RefSeq" id="WP_158618834.1">
    <property type="nucleotide sequence ID" value="NZ_AP018449.1"/>
</dbReference>
<dbReference type="InterPro" id="IPR049900">
    <property type="entry name" value="PKS_mFAS_DH"/>
</dbReference>
<dbReference type="EC" id="2.3.1.-" evidence="13"/>
<feature type="domain" description="PKS/mFAS DH" evidence="12">
    <location>
        <begin position="27"/>
        <end position="314"/>
    </location>
</feature>
<dbReference type="Gene3D" id="1.10.1240.100">
    <property type="match status" value="2"/>
</dbReference>
<feature type="region of interest" description="C-terminal hotdog fold" evidence="9">
    <location>
        <begin position="2757"/>
        <end position="2905"/>
    </location>
</feature>
<dbReference type="GO" id="GO:0071770">
    <property type="term" value="P:DIM/DIP cell wall layer assembly"/>
    <property type="evidence" value="ECO:0007669"/>
    <property type="project" value="TreeGrafter"/>
</dbReference>
<dbReference type="InterPro" id="IPR009081">
    <property type="entry name" value="PP-bd_ACP"/>
</dbReference>
<dbReference type="InterPro" id="IPR057326">
    <property type="entry name" value="KR_dom"/>
</dbReference>
<dbReference type="InterPro" id="IPR020807">
    <property type="entry name" value="PKS_DH"/>
</dbReference>
<feature type="region of interest" description="C-terminal hotdog fold" evidence="9">
    <location>
        <begin position="172"/>
        <end position="314"/>
    </location>
</feature>
<dbReference type="SMART" id="SM00826">
    <property type="entry name" value="PKS_DH"/>
    <property type="match status" value="2"/>
</dbReference>
<dbReference type="GO" id="GO:0004312">
    <property type="term" value="F:fatty acid synthase activity"/>
    <property type="evidence" value="ECO:0007669"/>
    <property type="project" value="TreeGrafter"/>
</dbReference>
<keyword evidence="4" id="KW-0596">Phosphopantetheine</keyword>
<dbReference type="EMBL" id="AP018449">
    <property type="protein sequence ID" value="BBB93440.1"/>
    <property type="molecule type" value="Genomic_DNA"/>
</dbReference>
<dbReference type="Pfam" id="PF21089">
    <property type="entry name" value="PKS_DH_N"/>
    <property type="match status" value="2"/>
</dbReference>
<dbReference type="InterPro" id="IPR014031">
    <property type="entry name" value="Ketoacyl_synth_C"/>
</dbReference>
<feature type="active site" description="Proton donor; for dehydratase activity" evidence="9">
    <location>
        <position position="1304"/>
    </location>
</feature>
<dbReference type="UniPathway" id="UPA01003"/>
<dbReference type="InterPro" id="IPR042104">
    <property type="entry name" value="PKS_dehydratase_sf"/>
</dbReference>
<feature type="region of interest" description="N-terminal hotdog fold" evidence="9">
    <location>
        <begin position="1104"/>
        <end position="1230"/>
    </location>
</feature>
<dbReference type="InterPro" id="IPR036291">
    <property type="entry name" value="NAD(P)-bd_dom_sf"/>
</dbReference>
<evidence type="ECO:0000256" key="8">
    <source>
        <dbReference type="ARBA" id="ARBA00022737"/>
    </source>
</evidence>
<feature type="domain" description="PKS/mFAS DH" evidence="12">
    <location>
        <begin position="2618"/>
        <end position="2905"/>
    </location>
</feature>
<dbReference type="PROSITE" id="PS50075">
    <property type="entry name" value="CARRIER"/>
    <property type="match status" value="2"/>
</dbReference>
<feature type="domain" description="Ketosynthase family 3 (KS3)" evidence="11">
    <location>
        <begin position="485"/>
        <end position="909"/>
    </location>
</feature>
<dbReference type="Gene3D" id="3.10.129.110">
    <property type="entry name" value="Polyketide synthase dehydratase"/>
    <property type="match status" value="3"/>
</dbReference>
<keyword evidence="7 13" id="KW-0808">Transferase</keyword>
<evidence type="ECO:0000313" key="13">
    <source>
        <dbReference type="EMBL" id="BBB93440.1"/>
    </source>
</evidence>